<dbReference type="InterPro" id="IPR009675">
    <property type="entry name" value="TPX2_fam"/>
</dbReference>
<evidence type="ECO:0000256" key="3">
    <source>
        <dbReference type="ARBA" id="ARBA00005885"/>
    </source>
</evidence>
<name>A0A4P9W0H3_9FUNG</name>
<feature type="compositionally biased region" description="Basic and acidic residues" evidence="7">
    <location>
        <begin position="306"/>
        <end position="345"/>
    </location>
</feature>
<dbReference type="OrthoDB" id="1684416at2759"/>
<organism evidence="10 11">
    <name type="scientific">Blyttiomyces helicus</name>
    <dbReference type="NCBI Taxonomy" id="388810"/>
    <lineage>
        <taxon>Eukaryota</taxon>
        <taxon>Fungi</taxon>
        <taxon>Fungi incertae sedis</taxon>
        <taxon>Chytridiomycota</taxon>
        <taxon>Chytridiomycota incertae sedis</taxon>
        <taxon>Chytridiomycetes</taxon>
        <taxon>Chytridiomycetes incertae sedis</taxon>
        <taxon>Blyttiomyces</taxon>
    </lineage>
</organism>
<sequence length="391" mass="45618">MIEEEDFQKIGRSYRAQTSTGNDVSEPPKSPFVSLVEKVKKFEDAVPDRFRTKPGPVSRLIPRMTQPKSPFLRTKMRTKSFKIPTTEEREEQMLAALEPFKAKPVDRKILESEAPIGVPKAKKLDITIPMSPALTKRRPAPPREPTPPPIIKANPIRHFAPFQPVIEHRLIQPDDFALPGEQISLHKMREFEDALRRKEEEERKARQFSAQPLPDDAPDPLPIPYERPLTNPQPFHLETEVRGLMYQLSLEEKIEREVKEEIAAKTFLANPMPLLEPFVPKRSDKPPTEVEPLTLYTDIRAEERRAYEESRKMREAMEEEERERMRLEEEEREKAEVKRLREQQVHHANPVRHYPGIVINPSHKKLTQPESPMIGNKRRTREMPKYGQQDD</sequence>
<feature type="compositionally biased region" description="Basic and acidic residues" evidence="7">
    <location>
        <begin position="196"/>
        <end position="205"/>
    </location>
</feature>
<feature type="region of interest" description="Disordered" evidence="7">
    <location>
        <begin position="127"/>
        <end position="155"/>
    </location>
</feature>
<protein>
    <recommendedName>
        <fullName evidence="12">TPX2 C-terminal domain-containing protein</fullName>
    </recommendedName>
</protein>
<feature type="region of interest" description="Disordered" evidence="7">
    <location>
        <begin position="47"/>
        <end position="88"/>
    </location>
</feature>
<evidence type="ECO:0000313" key="10">
    <source>
        <dbReference type="EMBL" id="RKO84603.1"/>
    </source>
</evidence>
<evidence type="ECO:0000256" key="7">
    <source>
        <dbReference type="SAM" id="MobiDB-lite"/>
    </source>
</evidence>
<evidence type="ECO:0000259" key="9">
    <source>
        <dbReference type="Pfam" id="PF12214"/>
    </source>
</evidence>
<keyword evidence="5" id="KW-0206">Cytoskeleton</keyword>
<feature type="domain" description="TPX2 C-terminal" evidence="8">
    <location>
        <begin position="294"/>
        <end position="367"/>
    </location>
</feature>
<dbReference type="Proteomes" id="UP000269721">
    <property type="component" value="Unassembled WGS sequence"/>
</dbReference>
<dbReference type="GO" id="GO:0005874">
    <property type="term" value="C:microtubule"/>
    <property type="evidence" value="ECO:0007669"/>
    <property type="project" value="InterPro"/>
</dbReference>
<dbReference type="GO" id="GO:0005634">
    <property type="term" value="C:nucleus"/>
    <property type="evidence" value="ECO:0007669"/>
    <property type="project" value="UniProtKB-SubCell"/>
</dbReference>
<reference evidence="11" key="1">
    <citation type="journal article" date="2018" name="Nat. Microbiol.">
        <title>Leveraging single-cell genomics to expand the fungal tree of life.</title>
        <authorList>
            <person name="Ahrendt S.R."/>
            <person name="Quandt C.A."/>
            <person name="Ciobanu D."/>
            <person name="Clum A."/>
            <person name="Salamov A."/>
            <person name="Andreopoulos B."/>
            <person name="Cheng J.F."/>
            <person name="Woyke T."/>
            <person name="Pelin A."/>
            <person name="Henrissat B."/>
            <person name="Reynolds N.K."/>
            <person name="Benny G.L."/>
            <person name="Smith M.E."/>
            <person name="James T.Y."/>
            <person name="Grigoriev I.V."/>
        </authorList>
    </citation>
    <scope>NUCLEOTIDE SEQUENCE [LARGE SCALE GENOMIC DNA]</scope>
</reference>
<comment type="subcellular location">
    <subcellularLocation>
        <location evidence="2">Cytoplasm</location>
        <location evidence="2">Cytoskeleton</location>
        <location evidence="2">Spindle</location>
    </subcellularLocation>
    <subcellularLocation>
        <location evidence="1">Nucleus</location>
    </subcellularLocation>
</comment>
<keyword evidence="4" id="KW-0963">Cytoplasm</keyword>
<evidence type="ECO:0000313" key="11">
    <source>
        <dbReference type="Proteomes" id="UP000269721"/>
    </source>
</evidence>
<dbReference type="Pfam" id="PF06886">
    <property type="entry name" value="TPX2"/>
    <property type="match status" value="1"/>
</dbReference>
<dbReference type="Pfam" id="PF12214">
    <property type="entry name" value="TPX2_importin"/>
    <property type="match status" value="1"/>
</dbReference>
<dbReference type="GO" id="GO:0005819">
    <property type="term" value="C:spindle"/>
    <property type="evidence" value="ECO:0007669"/>
    <property type="project" value="UniProtKB-SubCell"/>
</dbReference>
<dbReference type="AlphaFoldDB" id="A0A4P9W0H3"/>
<dbReference type="PANTHER" id="PTHR14326">
    <property type="entry name" value="TARGETING PROTEIN FOR XKLP2"/>
    <property type="match status" value="1"/>
</dbReference>
<comment type="similarity">
    <text evidence="3">Belongs to the TPX2 family.</text>
</comment>
<feature type="region of interest" description="Disordered" evidence="7">
    <location>
        <begin position="1"/>
        <end position="30"/>
    </location>
</feature>
<evidence type="ECO:0000256" key="5">
    <source>
        <dbReference type="ARBA" id="ARBA00023212"/>
    </source>
</evidence>
<evidence type="ECO:0000259" key="8">
    <source>
        <dbReference type="Pfam" id="PF06886"/>
    </source>
</evidence>
<dbReference type="InterPro" id="IPR027329">
    <property type="entry name" value="TPX2_C"/>
</dbReference>
<dbReference type="PANTHER" id="PTHR14326:SF44">
    <property type="entry name" value="TARGETING PROTEIN FOR XKLP2"/>
    <property type="match status" value="1"/>
</dbReference>
<evidence type="ECO:0000256" key="2">
    <source>
        <dbReference type="ARBA" id="ARBA00004186"/>
    </source>
</evidence>
<gene>
    <name evidence="10" type="ORF">BDK51DRAFT_29204</name>
</gene>
<feature type="region of interest" description="Disordered" evidence="7">
    <location>
        <begin position="306"/>
        <end position="391"/>
    </location>
</feature>
<evidence type="ECO:0000256" key="1">
    <source>
        <dbReference type="ARBA" id="ARBA00004123"/>
    </source>
</evidence>
<evidence type="ECO:0000256" key="4">
    <source>
        <dbReference type="ARBA" id="ARBA00022490"/>
    </source>
</evidence>
<feature type="domain" description="TPX2 central" evidence="9">
    <location>
        <begin position="63"/>
        <end position="112"/>
    </location>
</feature>
<dbReference type="EMBL" id="KZ999926">
    <property type="protein sequence ID" value="RKO84603.1"/>
    <property type="molecule type" value="Genomic_DNA"/>
</dbReference>
<evidence type="ECO:0000256" key="6">
    <source>
        <dbReference type="ARBA" id="ARBA00023242"/>
    </source>
</evidence>
<dbReference type="InterPro" id="IPR027330">
    <property type="entry name" value="TPX2_central_dom"/>
</dbReference>
<accession>A0A4P9W0H3</accession>
<proteinExistence type="inferred from homology"/>
<dbReference type="GO" id="GO:0060236">
    <property type="term" value="P:regulation of mitotic spindle organization"/>
    <property type="evidence" value="ECO:0007669"/>
    <property type="project" value="InterPro"/>
</dbReference>
<evidence type="ECO:0008006" key="12">
    <source>
        <dbReference type="Google" id="ProtNLM"/>
    </source>
</evidence>
<feature type="region of interest" description="Disordered" evidence="7">
    <location>
        <begin position="196"/>
        <end position="219"/>
    </location>
</feature>
<keyword evidence="6" id="KW-0539">Nucleus</keyword>
<keyword evidence="11" id="KW-1185">Reference proteome</keyword>